<feature type="domain" description="CRAL-TRIO" evidence="2">
    <location>
        <begin position="127"/>
        <end position="192"/>
    </location>
</feature>
<feature type="transmembrane region" description="Helical" evidence="1">
    <location>
        <begin position="79"/>
        <end position="97"/>
    </location>
</feature>
<dbReference type="Proteomes" id="UP001321473">
    <property type="component" value="Unassembled WGS sequence"/>
</dbReference>
<evidence type="ECO:0000256" key="1">
    <source>
        <dbReference type="SAM" id="Phobius"/>
    </source>
</evidence>
<dbReference type="PANTHER" id="PTHR10174:SF130">
    <property type="entry name" value="ALPHA-TOCOPHEROL TRANSFER PROTEIN-LIKE"/>
    <property type="match status" value="1"/>
</dbReference>
<dbReference type="SUPFAM" id="SSF52087">
    <property type="entry name" value="CRAL/TRIO domain"/>
    <property type="match status" value="1"/>
</dbReference>
<dbReference type="SUPFAM" id="SSF46938">
    <property type="entry name" value="CRAL/TRIO N-terminal domain"/>
    <property type="match status" value="1"/>
</dbReference>
<reference evidence="3 4" key="1">
    <citation type="journal article" date="2023" name="Arcadia Sci">
        <title>De novo assembly of a long-read Amblyomma americanum tick genome.</title>
        <authorList>
            <person name="Chou S."/>
            <person name="Poskanzer K.E."/>
            <person name="Rollins M."/>
            <person name="Thuy-Boun P.S."/>
        </authorList>
    </citation>
    <scope>NUCLEOTIDE SEQUENCE [LARGE SCALE GENOMIC DNA]</scope>
    <source>
        <strain evidence="3">F_SG_1</strain>
        <tissue evidence="3">Salivary glands</tissue>
    </source>
</reference>
<dbReference type="InterPro" id="IPR036273">
    <property type="entry name" value="CRAL/TRIO_N_dom_sf"/>
</dbReference>
<dbReference type="AlphaFoldDB" id="A0AAQ4FPY1"/>
<feature type="non-terminal residue" evidence="3">
    <location>
        <position position="1"/>
    </location>
</feature>
<dbReference type="InterPro" id="IPR001251">
    <property type="entry name" value="CRAL-TRIO_dom"/>
</dbReference>
<comment type="caution">
    <text evidence="3">The sequence shown here is derived from an EMBL/GenBank/DDBJ whole genome shotgun (WGS) entry which is preliminary data.</text>
</comment>
<dbReference type="Gene3D" id="1.10.8.20">
    <property type="entry name" value="N-terminal domain of phosphatidylinositol transfer protein sec14p"/>
    <property type="match status" value="1"/>
</dbReference>
<dbReference type="Pfam" id="PF00650">
    <property type="entry name" value="CRAL_TRIO"/>
    <property type="match status" value="1"/>
</dbReference>
<dbReference type="PROSITE" id="PS50191">
    <property type="entry name" value="CRAL_TRIO"/>
    <property type="match status" value="1"/>
</dbReference>
<keyword evidence="1" id="KW-0812">Transmembrane</keyword>
<dbReference type="Gene3D" id="3.40.525.10">
    <property type="entry name" value="CRAL-TRIO lipid binding domain"/>
    <property type="match status" value="1"/>
</dbReference>
<accession>A0AAQ4FPY1</accession>
<organism evidence="3 4">
    <name type="scientific">Amblyomma americanum</name>
    <name type="common">Lone star tick</name>
    <dbReference type="NCBI Taxonomy" id="6943"/>
    <lineage>
        <taxon>Eukaryota</taxon>
        <taxon>Metazoa</taxon>
        <taxon>Ecdysozoa</taxon>
        <taxon>Arthropoda</taxon>
        <taxon>Chelicerata</taxon>
        <taxon>Arachnida</taxon>
        <taxon>Acari</taxon>
        <taxon>Parasitiformes</taxon>
        <taxon>Ixodida</taxon>
        <taxon>Ixodoidea</taxon>
        <taxon>Ixodidae</taxon>
        <taxon>Amblyomminae</taxon>
        <taxon>Amblyomma</taxon>
    </lineage>
</organism>
<dbReference type="InterPro" id="IPR036865">
    <property type="entry name" value="CRAL-TRIO_dom_sf"/>
</dbReference>
<evidence type="ECO:0000313" key="4">
    <source>
        <dbReference type="Proteomes" id="UP001321473"/>
    </source>
</evidence>
<dbReference type="GO" id="GO:0016020">
    <property type="term" value="C:membrane"/>
    <property type="evidence" value="ECO:0007669"/>
    <property type="project" value="TreeGrafter"/>
</dbReference>
<dbReference type="CDD" id="cd00170">
    <property type="entry name" value="SEC14"/>
    <property type="match status" value="1"/>
</dbReference>
<name>A0AAQ4FPY1_AMBAM</name>
<gene>
    <name evidence="3" type="ORF">V5799_021496</name>
</gene>
<dbReference type="EMBL" id="JARKHS020000538">
    <property type="protein sequence ID" value="KAK8788718.1"/>
    <property type="molecule type" value="Genomic_DNA"/>
</dbReference>
<dbReference type="PANTHER" id="PTHR10174">
    <property type="entry name" value="ALPHA-TOCOPHEROL TRANSFER PROTEIN-RELATED"/>
    <property type="match status" value="1"/>
</dbReference>
<keyword evidence="4" id="KW-1185">Reference proteome</keyword>
<keyword evidence="1" id="KW-0472">Membrane</keyword>
<keyword evidence="1" id="KW-1133">Transmembrane helix</keyword>
<evidence type="ECO:0000259" key="2">
    <source>
        <dbReference type="PROSITE" id="PS50191"/>
    </source>
</evidence>
<evidence type="ECO:0000313" key="3">
    <source>
        <dbReference type="EMBL" id="KAK8788718.1"/>
    </source>
</evidence>
<sequence length="223" mass="26075">DTSLHCRTDDSFLSIFLRARKYDSLSAFKRVKGLFKVRKEIPELFESLGPHNIPFDVVCRKHRVVTVSQGTDPHGRPAVLIRLGVTFFSFLFVFVETRRLSAFRARNSQLESRPQQSHPPRWEDCCPLRIKRVYIINNPAIFDVLFAIGRPFMKHKLVKRVRLLGYDVNKLHNLVPDDLIPEEYGGTHESFDYGYVERELKSRDELFQRWNSYSYLKATKNAG</sequence>
<dbReference type="GO" id="GO:1902936">
    <property type="term" value="F:phosphatidylinositol bisphosphate binding"/>
    <property type="evidence" value="ECO:0007669"/>
    <property type="project" value="TreeGrafter"/>
</dbReference>
<proteinExistence type="predicted"/>
<protein>
    <recommendedName>
        <fullName evidence="2">CRAL-TRIO domain-containing protein</fullName>
    </recommendedName>
</protein>